<proteinExistence type="predicted"/>
<dbReference type="PROSITE" id="PS50093">
    <property type="entry name" value="PKD"/>
    <property type="match status" value="3"/>
</dbReference>
<evidence type="ECO:0000259" key="2">
    <source>
        <dbReference type="PROSITE" id="PS50093"/>
    </source>
</evidence>
<feature type="domain" description="PKD" evidence="2">
    <location>
        <begin position="999"/>
        <end position="1034"/>
    </location>
</feature>
<dbReference type="InterPro" id="IPR052918">
    <property type="entry name" value="Motility_Chemotaxis_Reg"/>
</dbReference>
<dbReference type="NCBIfam" id="TIGR04131">
    <property type="entry name" value="Bac_Flav_CTERM"/>
    <property type="match status" value="1"/>
</dbReference>
<gene>
    <name evidence="3" type="ORF">GO495_01925</name>
</gene>
<keyword evidence="4" id="KW-1185">Reference proteome</keyword>
<evidence type="ECO:0000313" key="4">
    <source>
        <dbReference type="Proteomes" id="UP000468388"/>
    </source>
</evidence>
<name>A0A6N8J2A7_9BACT</name>
<accession>A0A6N8J2A7</accession>
<dbReference type="Pfam" id="PF00801">
    <property type="entry name" value="PKD"/>
    <property type="match status" value="1"/>
</dbReference>
<dbReference type="PANTHER" id="PTHR35580:SF1">
    <property type="entry name" value="PHYTASE-LIKE DOMAIN-CONTAINING PROTEIN"/>
    <property type="match status" value="1"/>
</dbReference>
<protein>
    <submittedName>
        <fullName evidence="3">PKD domain-containing protein</fullName>
    </submittedName>
</protein>
<dbReference type="AlphaFoldDB" id="A0A6N8J2A7"/>
<dbReference type="OrthoDB" id="1652165at2"/>
<comment type="caution">
    <text evidence="3">The sequence shown here is derived from an EMBL/GenBank/DDBJ whole genome shotgun (WGS) entry which is preliminary data.</text>
</comment>
<dbReference type="SMART" id="SM00089">
    <property type="entry name" value="PKD"/>
    <property type="match status" value="4"/>
</dbReference>
<feature type="chain" id="PRO_5026997532" evidence="1">
    <location>
        <begin position="25"/>
        <end position="1223"/>
    </location>
</feature>
<dbReference type="RefSeq" id="WP_157298014.1">
    <property type="nucleotide sequence ID" value="NZ_BAAAZB010000005.1"/>
</dbReference>
<dbReference type="InterPro" id="IPR035986">
    <property type="entry name" value="PKD_dom_sf"/>
</dbReference>
<dbReference type="Pfam" id="PF13585">
    <property type="entry name" value="CHU_C"/>
    <property type="match status" value="1"/>
</dbReference>
<dbReference type="Gene3D" id="2.60.40.10">
    <property type="entry name" value="Immunoglobulins"/>
    <property type="match status" value="4"/>
</dbReference>
<dbReference type="Pfam" id="PF18911">
    <property type="entry name" value="PKD_4"/>
    <property type="match status" value="2"/>
</dbReference>
<sequence length="1223" mass="131660">MNFTFPIGCLAFVFSLFTSEQAVAQAQTQTFYDNTPLQFTENKGQWSGDFLYKTDMGGGAAFLKRTGFVFVLQDKADFEKLTERVHGHANLSDTIIHLDPSGGSSFKAASSVTTTAASAAAPQPGVMPNVKGHAYEVTFLNAAANPQIIPDKAADSYANYLIGNDKSKWASNVKSYQLVNYKSLYPGIDMQVYSESSVLKYDLIVQPGADPSRILLQYTGVDKMEIKKEQLVITTSVGTITEQMPFAYQYIDNQRVSVKVSYALSGNKLHFKVSGKYNDAYPLVIDPSYIFSTVSGSKADNWGFTATYDGQGCLYGGGIVFDVGYPTTTGALQTTYQGGSFDIGISKFSSNGRSLLYATYVGGNGAEQPHSLFVDAAGELVISGRTTSTNYPVTNTVGTRGRWDIAITKLNAAGSGIVGSLIIASPDDDAVNINEDRKTGTSVLLRNYGDDARSEVVIDGAGNIYVASCTRSANFPVTSGVFQPTFGGSQDGVVMKIDPTCNNLVWASYIGGSKEDAAYVLALDGMNSLYVAGGTASSDFPIKGSPIYNSYRGGVCDGFVAHISTDGKTLLQSTYMGSSSAAADQVYGVQMDAKGFVYIMGTTEGSWPSVQPTGTTTFYNDNSKQFIAKLQPDLSAFVYTTTFGKVASTPSISPVAFLVDRCENVYVSGWGGGINTALHYSNSNTAGLRTKNALQSTTDSQDFYFFVLQRDATDVLFASYFGGNGTYEHVDGGTSRFDRNGVIYQAICAWCPSGNSEFRPRYPTTPGAYSTTQPKDCNLGCLKIAFNLDGVKAGIKTIDRKTNYCVPADITFIDTTGTPAVTWTWNFGDGSAPVSGTSDTIKHTYAVAGDYTVMLVKCDPASCNGCDTSRLLLRIRTDEAKFNMTATRQPPCQSLSYLFDLISTPPKPYQSNSFVLNFGDNTAPVTVGPANFPYAHQYAVEGVYNATLTLVDSNYCNAPQTDTVTLRVAANVVPSFVAPDSSCVPATITFENTSKGGETFAWDFGDGSTSTDVSPTHVYMNANAYTVSLIVTDNNTCNKIDSIKKVINVFPPPTADFNYSPTKPVENTPISFLNQSSPDAVSYIWEFGDGNGSHETNPVYQYNKTGVYDVYLIATNRTGCTDTVHKQVSAIVIPLFDIPSAFSPNRDGVNDVFLVKGFGIAKFSMKIFNRWGQLMFESNDPAVGWNGISKGALQPMDAYAYVINVEFSDGTTATKNGSVTLLR</sequence>
<feature type="domain" description="PKD" evidence="2">
    <location>
        <begin position="1053"/>
        <end position="1135"/>
    </location>
</feature>
<dbReference type="SUPFAM" id="SSF49299">
    <property type="entry name" value="PKD domain"/>
    <property type="match status" value="4"/>
</dbReference>
<dbReference type="CDD" id="cd00146">
    <property type="entry name" value="PKD"/>
    <property type="match status" value="3"/>
</dbReference>
<dbReference type="Pfam" id="PF25778">
    <property type="entry name" value="DUF7948"/>
    <property type="match status" value="1"/>
</dbReference>
<dbReference type="Proteomes" id="UP000468388">
    <property type="component" value="Unassembled WGS sequence"/>
</dbReference>
<keyword evidence="1" id="KW-0732">Signal</keyword>
<organism evidence="3 4">
    <name type="scientific">Chitinophaga oryziterrae</name>
    <dbReference type="NCBI Taxonomy" id="1031224"/>
    <lineage>
        <taxon>Bacteria</taxon>
        <taxon>Pseudomonadati</taxon>
        <taxon>Bacteroidota</taxon>
        <taxon>Chitinophagia</taxon>
        <taxon>Chitinophagales</taxon>
        <taxon>Chitinophagaceae</taxon>
        <taxon>Chitinophaga</taxon>
    </lineage>
</organism>
<dbReference type="InterPro" id="IPR013783">
    <property type="entry name" value="Ig-like_fold"/>
</dbReference>
<dbReference type="InterPro" id="IPR000601">
    <property type="entry name" value="PKD_dom"/>
</dbReference>
<feature type="domain" description="PKD" evidence="2">
    <location>
        <begin position="816"/>
        <end position="862"/>
    </location>
</feature>
<reference evidence="3 4" key="1">
    <citation type="submission" date="2019-12" db="EMBL/GenBank/DDBJ databases">
        <title>The draft genomic sequence of strain Chitinophaga oryziterrae JCM 16595.</title>
        <authorList>
            <person name="Zhang X."/>
        </authorList>
    </citation>
    <scope>NUCLEOTIDE SEQUENCE [LARGE SCALE GENOMIC DNA]</scope>
    <source>
        <strain evidence="3 4">JCM 16595</strain>
    </source>
</reference>
<dbReference type="InterPro" id="IPR057708">
    <property type="entry name" value="DUF7948"/>
</dbReference>
<feature type="signal peptide" evidence="1">
    <location>
        <begin position="1"/>
        <end position="24"/>
    </location>
</feature>
<dbReference type="EMBL" id="WRXO01000001">
    <property type="protein sequence ID" value="MVT39330.1"/>
    <property type="molecule type" value="Genomic_DNA"/>
</dbReference>
<evidence type="ECO:0000313" key="3">
    <source>
        <dbReference type="EMBL" id="MVT39330.1"/>
    </source>
</evidence>
<evidence type="ECO:0000256" key="1">
    <source>
        <dbReference type="SAM" id="SignalP"/>
    </source>
</evidence>
<dbReference type="InterPro" id="IPR022409">
    <property type="entry name" value="PKD/Chitinase_dom"/>
</dbReference>
<dbReference type="PANTHER" id="PTHR35580">
    <property type="entry name" value="CELL SURFACE GLYCOPROTEIN (S-LAYER PROTEIN)-LIKE PROTEIN"/>
    <property type="match status" value="1"/>
</dbReference>
<dbReference type="InterPro" id="IPR026341">
    <property type="entry name" value="T9SS_type_B"/>
</dbReference>